<dbReference type="AlphaFoldDB" id="A0A2G1XI34"/>
<name>A0A2G1XI34_STRCJ</name>
<reference evidence="1 2" key="1">
    <citation type="journal article" date="2017" name="Biochemistry">
        <title>Identification of the Biosynthetic Pathway for the Antibiotic Bicyclomycin.</title>
        <authorList>
            <person name="Patteson J."/>
            <person name="Cai W."/>
            <person name="Johnson R.A."/>
            <person name="Santa Maria K."/>
            <person name="Li B."/>
        </authorList>
    </citation>
    <scope>NUCLEOTIDE SEQUENCE [LARGE SCALE GENOMIC DNA]</scope>
    <source>
        <strain evidence="1 2">ATCC 21532</strain>
    </source>
</reference>
<dbReference type="Proteomes" id="UP000222531">
    <property type="component" value="Unassembled WGS sequence"/>
</dbReference>
<keyword evidence="2" id="KW-1185">Reference proteome</keyword>
<organism evidence="1 2">
    <name type="scientific">Streptomyces cinnamoneus</name>
    <name type="common">Streptoverticillium cinnamoneum</name>
    <dbReference type="NCBI Taxonomy" id="53446"/>
    <lineage>
        <taxon>Bacteria</taxon>
        <taxon>Bacillati</taxon>
        <taxon>Actinomycetota</taxon>
        <taxon>Actinomycetes</taxon>
        <taxon>Kitasatosporales</taxon>
        <taxon>Streptomycetaceae</taxon>
        <taxon>Streptomyces</taxon>
        <taxon>Streptomyces cinnamoneus group</taxon>
    </lineage>
</organism>
<comment type="caution">
    <text evidence="1">The sequence shown here is derived from an EMBL/GenBank/DDBJ whole genome shotgun (WGS) entry which is preliminary data.</text>
</comment>
<evidence type="ECO:0000313" key="1">
    <source>
        <dbReference type="EMBL" id="PHQ50887.1"/>
    </source>
</evidence>
<evidence type="ECO:0000313" key="2">
    <source>
        <dbReference type="Proteomes" id="UP000222531"/>
    </source>
</evidence>
<accession>A0A2G1XI34</accession>
<proteinExistence type="predicted"/>
<dbReference type="OrthoDB" id="3872876at2"/>
<protein>
    <submittedName>
        <fullName evidence="1">Uncharacterized protein</fullName>
    </submittedName>
</protein>
<dbReference type="EMBL" id="NHZO01000148">
    <property type="protein sequence ID" value="PHQ50887.1"/>
    <property type="molecule type" value="Genomic_DNA"/>
</dbReference>
<sequence length="141" mass="15277">MVTALREVAGRYDRAFRADHAIGADQSARRTSAGAFAVTDEDGSLPHEVLVELPGRPEIEIQVFSEGDAKITVEGVEFHDVPAVHAPAFTEAVLSGLARVKTTWYPPFAQLIVPLPGDATYKEPVPWAHAGMSRWLSSAVR</sequence>
<gene>
    <name evidence="1" type="ORF">BLA24_17630</name>
</gene>